<evidence type="ECO:0000256" key="2">
    <source>
        <dbReference type="ARBA" id="ARBA00009446"/>
    </source>
</evidence>
<dbReference type="GO" id="GO:0006265">
    <property type="term" value="P:DNA topological change"/>
    <property type="evidence" value="ECO:0007669"/>
    <property type="project" value="UniProtKB-UniRule"/>
</dbReference>
<dbReference type="PRINTS" id="PR00417">
    <property type="entry name" value="PRTPISMRASEI"/>
</dbReference>
<keyword evidence="4" id="KW-0460">Magnesium</keyword>
<dbReference type="CDD" id="cd03363">
    <property type="entry name" value="TOPRIM_TopoIA_TopoI"/>
    <property type="match status" value="1"/>
</dbReference>
<dbReference type="InterPro" id="IPR023406">
    <property type="entry name" value="Topo_IA_AS"/>
</dbReference>
<dbReference type="SMART" id="SM00436">
    <property type="entry name" value="TOP1Bc"/>
    <property type="match status" value="1"/>
</dbReference>
<feature type="site" description="Interaction with DNA" evidence="8">
    <location>
        <position position="156"/>
    </location>
</feature>
<dbReference type="HAMAP" id="MF_00952">
    <property type="entry name" value="Topoisom_1_prok"/>
    <property type="match status" value="1"/>
</dbReference>
<feature type="site" description="Interaction with DNA" evidence="8">
    <location>
        <position position="534"/>
    </location>
</feature>
<organism evidence="12 13">
    <name type="scientific">Tessaracoccus rhinocerotis</name>
    <dbReference type="NCBI Taxonomy" id="1689449"/>
    <lineage>
        <taxon>Bacteria</taxon>
        <taxon>Bacillati</taxon>
        <taxon>Actinomycetota</taxon>
        <taxon>Actinomycetes</taxon>
        <taxon>Propionibacteriales</taxon>
        <taxon>Propionibacteriaceae</taxon>
        <taxon>Tessaracoccus</taxon>
    </lineage>
</organism>
<dbReference type="PROSITE" id="PS50880">
    <property type="entry name" value="TOPRIM"/>
    <property type="match status" value="1"/>
</dbReference>
<keyword evidence="5 8" id="KW-0799">Topoisomerase</keyword>
<evidence type="ECO:0000256" key="9">
    <source>
        <dbReference type="SAM" id="MobiDB-lite"/>
    </source>
</evidence>
<evidence type="ECO:0000256" key="4">
    <source>
        <dbReference type="ARBA" id="ARBA00022842"/>
    </source>
</evidence>
<feature type="site" description="Interaction with DNA" evidence="8">
    <location>
        <position position="164"/>
    </location>
</feature>
<evidence type="ECO:0000259" key="10">
    <source>
        <dbReference type="PROSITE" id="PS50880"/>
    </source>
</evidence>
<dbReference type="SMART" id="SM00493">
    <property type="entry name" value="TOPRIM"/>
    <property type="match status" value="1"/>
</dbReference>
<feature type="compositionally biased region" description="Basic residues" evidence="9">
    <location>
        <begin position="863"/>
        <end position="891"/>
    </location>
</feature>
<dbReference type="Gene3D" id="3.40.50.140">
    <property type="match status" value="1"/>
</dbReference>
<keyword evidence="3" id="KW-0479">Metal-binding</keyword>
<feature type="region of interest" description="Interaction with DNA" evidence="8">
    <location>
        <begin position="179"/>
        <end position="184"/>
    </location>
</feature>
<evidence type="ECO:0000259" key="11">
    <source>
        <dbReference type="PROSITE" id="PS52039"/>
    </source>
</evidence>
<dbReference type="Proteomes" id="UP000317638">
    <property type="component" value="Unassembled WGS sequence"/>
</dbReference>
<comment type="catalytic activity">
    <reaction evidence="1 8">
        <text>ATP-independent breakage of single-stranded DNA, followed by passage and rejoining.</text>
        <dbReference type="EC" id="5.6.2.1"/>
    </reaction>
</comment>
<dbReference type="InterPro" id="IPR028612">
    <property type="entry name" value="Topoisom_1_IA"/>
</dbReference>
<dbReference type="InterPro" id="IPR013826">
    <property type="entry name" value="Topo_IA_cen_sub3"/>
</dbReference>
<dbReference type="InterPro" id="IPR003601">
    <property type="entry name" value="Topo_IA_2"/>
</dbReference>
<dbReference type="EC" id="5.6.2.1" evidence="8"/>
<feature type="domain" description="Topo IA-type catalytic" evidence="11">
    <location>
        <begin position="145"/>
        <end position="602"/>
    </location>
</feature>
<gene>
    <name evidence="8 12" type="primary">topA</name>
    <name evidence="12" type="ORF">FOJ82_05260</name>
</gene>
<feature type="site" description="Interaction with DNA" evidence="8">
    <location>
        <position position="171"/>
    </location>
</feature>
<feature type="site" description="Interaction with DNA" evidence="8">
    <location>
        <position position="36"/>
    </location>
</feature>
<dbReference type="PROSITE" id="PS00396">
    <property type="entry name" value="TOPO_IA_1"/>
    <property type="match status" value="1"/>
</dbReference>
<keyword evidence="7 8" id="KW-0413">Isomerase</keyword>
<dbReference type="InterPro" id="IPR000380">
    <property type="entry name" value="Topo_IA"/>
</dbReference>
<feature type="site" description="Interaction with DNA" evidence="8">
    <location>
        <position position="328"/>
    </location>
</feature>
<feature type="region of interest" description="Disordered" evidence="9">
    <location>
        <begin position="802"/>
        <end position="897"/>
    </location>
</feature>
<dbReference type="AlphaFoldDB" id="A0A553K1H1"/>
<dbReference type="InterPro" id="IPR013825">
    <property type="entry name" value="Topo_IA_cen_sub2"/>
</dbReference>
<evidence type="ECO:0000313" key="12">
    <source>
        <dbReference type="EMBL" id="TRY18539.1"/>
    </source>
</evidence>
<dbReference type="Gene3D" id="1.10.290.10">
    <property type="entry name" value="Topoisomerase I, domain 4"/>
    <property type="match status" value="1"/>
</dbReference>
<evidence type="ECO:0000256" key="3">
    <source>
        <dbReference type="ARBA" id="ARBA00022723"/>
    </source>
</evidence>
<evidence type="ECO:0000256" key="5">
    <source>
        <dbReference type="ARBA" id="ARBA00023029"/>
    </source>
</evidence>
<dbReference type="InterPro" id="IPR006171">
    <property type="entry name" value="TOPRIM_dom"/>
</dbReference>
<accession>A0A553K1H1</accession>
<dbReference type="PROSITE" id="PS52039">
    <property type="entry name" value="TOPO_IA_2"/>
    <property type="match status" value="1"/>
</dbReference>
<dbReference type="Pfam" id="PF13368">
    <property type="entry name" value="Toprim_C_rpt"/>
    <property type="match status" value="4"/>
</dbReference>
<feature type="site" description="Interaction with DNA" evidence="8">
    <location>
        <position position="155"/>
    </location>
</feature>
<keyword evidence="6 8" id="KW-0238">DNA-binding</keyword>
<dbReference type="PANTHER" id="PTHR42785:SF1">
    <property type="entry name" value="DNA TOPOISOMERASE"/>
    <property type="match status" value="1"/>
</dbReference>
<dbReference type="SMART" id="SM00437">
    <property type="entry name" value="TOP1Ac"/>
    <property type="match status" value="1"/>
</dbReference>
<feature type="site" description="Interaction with DNA" evidence="8">
    <location>
        <position position="159"/>
    </location>
</feature>
<evidence type="ECO:0000313" key="13">
    <source>
        <dbReference type="Proteomes" id="UP000317638"/>
    </source>
</evidence>
<dbReference type="EMBL" id="VKKG01000002">
    <property type="protein sequence ID" value="TRY18539.1"/>
    <property type="molecule type" value="Genomic_DNA"/>
</dbReference>
<dbReference type="InterPro" id="IPR003602">
    <property type="entry name" value="Topo_IA_DNA-bd_dom"/>
</dbReference>
<dbReference type="CDD" id="cd00186">
    <property type="entry name" value="TOP1Ac"/>
    <property type="match status" value="1"/>
</dbReference>
<comment type="similarity">
    <text evidence="2 8">Belongs to the type IA topoisomerase family.</text>
</comment>
<dbReference type="NCBIfam" id="TIGR01051">
    <property type="entry name" value="topA_bact"/>
    <property type="match status" value="1"/>
</dbReference>
<keyword evidence="13" id="KW-1185">Reference proteome</keyword>
<dbReference type="RefSeq" id="WP_143937435.1">
    <property type="nucleotide sequence ID" value="NZ_VKKG01000002.1"/>
</dbReference>
<sequence>MADKLKRLVIVESPTKATKIAGYLGDGYIVESSRGHVRDLPTGAAEVPAKYKGQPWARTGVNVDEGFQPLYVVAADKKATIKDLKSKLAGVDELLLATDGDREGEAIAWHLLEELKPKVPALRMVFHEITPSAIEEAVKNPRALDTDLVDAQETRRILDRLYGYEVSPVLWKKVMPRLSAGRVQSVATRLVVDRERERIAFVPASYWDLDAVLDGGAEADPRSFPARLTTVGGSKIAQGRDFDASGRVTNQTAVILDEAGAKSLAEAIEGGSLAVASVEAKPYTRRPYEPFRTTTMQQEAGRKLGFTAQRAMSVAQELYEKGFITYMRTDSVTLAASAIQAARAQVAELFGESYLPEKPRYYASKVKNAQEAHEAIRPAGDAFQHPDRTGLVGDAFKLYQLIWRRTLASQMADARGEQMTVRIDARLAAPVELATGTVTEAELTASGRTIVFHGFLKAYVAGSDDAAAASDDSQARLPQLTQGQEVHAESVTAAGHETKPPARYTEPSLVAKLEELEIGRPSTYASIIRTITARDYVFKKGSALVPTWLAFAVTRLLEEHFSKLVDYKFTAELEELLDEIAAGDADRLEVLTEFYRGPDGSEHQGLHALVNELGEIDARELSTFPIADSGINVRVGRYGTYVEDSEGKRANVPEDVAPDGLTVEYAQELLSQPLDAEHELGVDPDTGLMVVAKNGRYGPYVTEVLPEDAPKSRKPRTGSLFKSMSLDSVDLETAKKLMGLPRVVGADAEGVEITAQNGRYGPYLKKGTDSRSLTSEEQIFDITLDEALAIYAQPKQRGRAAAAPPLKEFGEDPVSGKPTVLKSGRFGPYVTDGETNATLRRDDDPDAVTPQRAFELLAEKRAKGPAKKPVRKKAPAKKAPAKKATTRKTPAKKTTTE</sequence>
<evidence type="ECO:0000256" key="8">
    <source>
        <dbReference type="HAMAP-Rule" id="MF_00952"/>
    </source>
</evidence>
<dbReference type="InterPro" id="IPR005733">
    <property type="entry name" value="TopoI_bac-type"/>
</dbReference>
<feature type="active site" description="O-(5'-phospho-DNA)-tyrosine intermediate" evidence="8">
    <location>
        <position position="326"/>
    </location>
</feature>
<dbReference type="Pfam" id="PF01751">
    <property type="entry name" value="Toprim"/>
    <property type="match status" value="1"/>
</dbReference>
<reference evidence="12 13" key="1">
    <citation type="submission" date="2019-07" db="EMBL/GenBank/DDBJ databases">
        <authorList>
            <person name="Zhou L.-Y."/>
        </authorList>
    </citation>
    <scope>NUCLEOTIDE SEQUENCE [LARGE SCALE GENOMIC DNA]</scope>
    <source>
        <strain evidence="12 13">YIM 101269</strain>
    </source>
</reference>
<comment type="subunit">
    <text evidence="8">Monomer.</text>
</comment>
<dbReference type="GO" id="GO:0046872">
    <property type="term" value="F:metal ion binding"/>
    <property type="evidence" value="ECO:0007669"/>
    <property type="project" value="UniProtKB-KW"/>
</dbReference>
<evidence type="ECO:0000256" key="6">
    <source>
        <dbReference type="ARBA" id="ARBA00023125"/>
    </source>
</evidence>
<dbReference type="Gene3D" id="2.70.20.10">
    <property type="entry name" value="Topoisomerase I, domain 3"/>
    <property type="match status" value="1"/>
</dbReference>
<feature type="domain" description="Toprim" evidence="10">
    <location>
        <begin position="6"/>
        <end position="130"/>
    </location>
</feature>
<proteinExistence type="inferred from homology"/>
<dbReference type="InterPro" id="IPR023405">
    <property type="entry name" value="Topo_IA_core_domain"/>
</dbReference>
<dbReference type="InterPro" id="IPR034149">
    <property type="entry name" value="TOPRIM_TopoI"/>
</dbReference>
<evidence type="ECO:0000256" key="1">
    <source>
        <dbReference type="ARBA" id="ARBA00000213"/>
    </source>
</evidence>
<comment type="caution">
    <text evidence="12">The sequence shown here is derived from an EMBL/GenBank/DDBJ whole genome shotgun (WGS) entry which is preliminary data.</text>
</comment>
<dbReference type="GO" id="GO:0003917">
    <property type="term" value="F:DNA topoisomerase type I (single strand cut, ATP-independent) activity"/>
    <property type="evidence" value="ECO:0007669"/>
    <property type="project" value="UniProtKB-UniRule"/>
</dbReference>
<dbReference type="PANTHER" id="PTHR42785">
    <property type="entry name" value="DNA TOPOISOMERASE, TYPE IA, CORE"/>
    <property type="match status" value="1"/>
</dbReference>
<evidence type="ECO:0000256" key="7">
    <source>
        <dbReference type="ARBA" id="ARBA00023235"/>
    </source>
</evidence>
<dbReference type="Gene3D" id="1.10.460.10">
    <property type="entry name" value="Topoisomerase I, domain 2"/>
    <property type="match status" value="1"/>
</dbReference>
<dbReference type="OrthoDB" id="9804262at2"/>
<dbReference type="InterPro" id="IPR025589">
    <property type="entry name" value="Toprim_C_rpt"/>
</dbReference>
<comment type="function">
    <text evidence="8">Releases the supercoiling and torsional tension of DNA, which is introduced during the DNA replication and transcription, by transiently cleaving and rejoining one strand of the DNA duplex. Introduces a single-strand break via transesterification at a target site in duplex DNA. The scissile phosphodiester is attacked by the catalytic tyrosine of the enzyme, resulting in the formation of a DNA-(5'-phosphotyrosyl)-enzyme intermediate and the expulsion of a 3'-OH DNA strand. The free DNA strand then undergoes passage around the unbroken strand, thus removing DNA supercoils. Finally, in the religation step, the DNA 3'-OH attacks the covalent intermediate to expel the active-site tyrosine and restore the DNA phosphodiester backbone.</text>
</comment>
<dbReference type="InterPro" id="IPR013824">
    <property type="entry name" value="Topo_IA_cen_sub1"/>
</dbReference>
<name>A0A553K1H1_9ACTN</name>
<dbReference type="SUPFAM" id="SSF56712">
    <property type="entry name" value="Prokaryotic type I DNA topoisomerase"/>
    <property type="match status" value="1"/>
</dbReference>
<dbReference type="Pfam" id="PF01131">
    <property type="entry name" value="Topoisom_bac"/>
    <property type="match status" value="1"/>
</dbReference>
<protein>
    <recommendedName>
        <fullName evidence="8">DNA topoisomerase 1</fullName>
        <ecNumber evidence="8">5.6.2.1</ecNumber>
    </recommendedName>
    <alternativeName>
        <fullName evidence="8">DNA topoisomerase I</fullName>
    </alternativeName>
</protein>
<dbReference type="GO" id="GO:0003677">
    <property type="term" value="F:DNA binding"/>
    <property type="evidence" value="ECO:0007669"/>
    <property type="project" value="UniProtKB-KW"/>
</dbReference>
<dbReference type="InterPro" id="IPR013497">
    <property type="entry name" value="Topo_IA_cen"/>
</dbReference>